<dbReference type="PANTHER" id="PTHR14340">
    <property type="entry name" value="MICROFIBRIL-ASSOCIATED GLYCOPROTEIN 3"/>
    <property type="match status" value="1"/>
</dbReference>
<dbReference type="FunFam" id="2.60.40.10:FF:000504">
    <property type="entry name" value="Bent, isoform J"/>
    <property type="match status" value="1"/>
</dbReference>
<dbReference type="OrthoDB" id="504170at2759"/>
<dbReference type="FunFam" id="2.60.40.10:FF:000107">
    <property type="entry name" value="Myosin, light chain kinase a"/>
    <property type="match status" value="1"/>
</dbReference>
<proteinExistence type="predicted"/>
<evidence type="ECO:0000313" key="7">
    <source>
        <dbReference type="WBParaSite" id="GPUH_0000334801-mRNA-1"/>
    </source>
</evidence>
<dbReference type="PRINTS" id="PR00014">
    <property type="entry name" value="FNTYPEIII"/>
</dbReference>
<dbReference type="AlphaFoldDB" id="A0A183D3Q1"/>
<gene>
    <name evidence="5" type="ORF">GPUH_LOCUS3343</name>
</gene>
<dbReference type="SMART" id="SM00060">
    <property type="entry name" value="FN3"/>
    <property type="match status" value="3"/>
</dbReference>
<dbReference type="FunFam" id="2.60.40.10:FF:000003">
    <property type="entry name" value="Titin isoform E"/>
    <property type="match status" value="1"/>
</dbReference>
<dbReference type="GO" id="GO:0031430">
    <property type="term" value="C:M band"/>
    <property type="evidence" value="ECO:0007669"/>
    <property type="project" value="TreeGrafter"/>
</dbReference>
<dbReference type="EMBL" id="UYRT01005657">
    <property type="protein sequence ID" value="VDK39139.1"/>
    <property type="molecule type" value="Genomic_DNA"/>
</dbReference>
<feature type="domain" description="Fibronectin type-III" evidence="4">
    <location>
        <begin position="129"/>
        <end position="223"/>
    </location>
</feature>
<keyword evidence="2" id="KW-0393">Immunoglobulin domain</keyword>
<dbReference type="InterPro" id="IPR003599">
    <property type="entry name" value="Ig_sub"/>
</dbReference>
<sequence>MTVTLENDAGSDSIDVRLLVVDSPSPPKNLTVSDITPDSCVLDWEAPEDDGGSHITNYIVEKCHLRSPTDDVWEKVSSFVRGTNYVVTGLAENERYKFRVRAENQYGVSEPVELKEPIVARYQFKVPGQPEPPTVYDMDSTWAEIEWEPPSDGGSKILGYILQYREPSSSKWISASSQPIDGTRFRVQNLKDKGEYEFRVIAKNKAGLSKPSLPSGKVQLKPKFGPPGPPTQIAAESIGRNHVTLTWVPPIDDGGSKITGYVVESREFGIQTWRVVSDYNVQQPEFTVPNLTEFHDYEFRITAVNKHGKGPPSLPSSPIKIHDLGGSRPQIVVKPADTASPYNRRAVFTCEAVGRPTPTARWLRNGREIPEGARYRTEVQNEVFKLIIKEVWDIDSGEYTCEVSNSYGSDSATATLTVQAPPVIEKGVANAVYADGELVRLKIYFSGTGPFNYLLTLNKEEVPVDHPNIHFVDFDNHVLITIPSIHSSEAGRYELTISNESGEANTGFWLNVTGLPSAPQGPLQFSDVNKSQLVLGWKPPVVSCASQMN</sequence>
<dbReference type="Proteomes" id="UP000271098">
    <property type="component" value="Unassembled WGS sequence"/>
</dbReference>
<dbReference type="GO" id="GO:0045214">
    <property type="term" value="P:sarcomere organization"/>
    <property type="evidence" value="ECO:0007669"/>
    <property type="project" value="TreeGrafter"/>
</dbReference>
<dbReference type="InterPro" id="IPR003961">
    <property type="entry name" value="FN3_dom"/>
</dbReference>
<evidence type="ECO:0000256" key="1">
    <source>
        <dbReference type="ARBA" id="ARBA00022737"/>
    </source>
</evidence>
<dbReference type="InterPro" id="IPR036179">
    <property type="entry name" value="Ig-like_dom_sf"/>
</dbReference>
<dbReference type="GO" id="GO:0008307">
    <property type="term" value="F:structural constituent of muscle"/>
    <property type="evidence" value="ECO:0007669"/>
    <property type="project" value="TreeGrafter"/>
</dbReference>
<feature type="domain" description="Fibronectin type-III" evidence="4">
    <location>
        <begin position="26"/>
        <end position="123"/>
    </location>
</feature>
<evidence type="ECO:0000313" key="5">
    <source>
        <dbReference type="EMBL" id="VDK39139.1"/>
    </source>
</evidence>
<dbReference type="SUPFAM" id="SSF48726">
    <property type="entry name" value="Immunoglobulin"/>
    <property type="match status" value="2"/>
</dbReference>
<evidence type="ECO:0000256" key="2">
    <source>
        <dbReference type="ARBA" id="ARBA00023319"/>
    </source>
</evidence>
<evidence type="ECO:0000259" key="3">
    <source>
        <dbReference type="PROSITE" id="PS50835"/>
    </source>
</evidence>
<dbReference type="WBParaSite" id="GPUH_0000334801-mRNA-1">
    <property type="protein sequence ID" value="GPUH_0000334801-mRNA-1"/>
    <property type="gene ID" value="GPUH_0000334801"/>
</dbReference>
<dbReference type="SUPFAM" id="SSF49265">
    <property type="entry name" value="Fibronectin type III"/>
    <property type="match status" value="2"/>
</dbReference>
<keyword evidence="1" id="KW-0677">Repeat</keyword>
<dbReference type="CDD" id="cd00063">
    <property type="entry name" value="FN3"/>
    <property type="match status" value="3"/>
</dbReference>
<dbReference type="InterPro" id="IPR013098">
    <property type="entry name" value="Ig_I-set"/>
</dbReference>
<evidence type="ECO:0000259" key="4">
    <source>
        <dbReference type="PROSITE" id="PS50853"/>
    </source>
</evidence>
<name>A0A183D3Q1_9BILA</name>
<protein>
    <submittedName>
        <fullName evidence="7">Titin</fullName>
    </submittedName>
</protein>
<dbReference type="InterPro" id="IPR007110">
    <property type="entry name" value="Ig-like_dom"/>
</dbReference>
<reference evidence="5 6" key="2">
    <citation type="submission" date="2018-11" db="EMBL/GenBank/DDBJ databases">
        <authorList>
            <consortium name="Pathogen Informatics"/>
        </authorList>
    </citation>
    <scope>NUCLEOTIDE SEQUENCE [LARGE SCALE GENOMIC DNA]</scope>
</reference>
<dbReference type="FunFam" id="2.60.40.10:FF:000160">
    <property type="entry name" value="Titin a"/>
    <property type="match status" value="1"/>
</dbReference>
<dbReference type="InterPro" id="IPR003598">
    <property type="entry name" value="Ig_sub2"/>
</dbReference>
<dbReference type="InterPro" id="IPR013783">
    <property type="entry name" value="Ig-like_fold"/>
</dbReference>
<dbReference type="GO" id="GO:0032956">
    <property type="term" value="P:regulation of actin cytoskeleton organization"/>
    <property type="evidence" value="ECO:0007669"/>
    <property type="project" value="UniProtKB-ARBA"/>
</dbReference>
<evidence type="ECO:0000313" key="6">
    <source>
        <dbReference type="Proteomes" id="UP000271098"/>
    </source>
</evidence>
<dbReference type="PROSITE" id="PS50835">
    <property type="entry name" value="IG_LIKE"/>
    <property type="match status" value="1"/>
</dbReference>
<feature type="domain" description="Fibronectin type-III" evidence="4">
    <location>
        <begin position="226"/>
        <end position="324"/>
    </location>
</feature>
<reference evidence="7" key="1">
    <citation type="submission" date="2016-06" db="UniProtKB">
        <authorList>
            <consortium name="WormBaseParasite"/>
        </authorList>
    </citation>
    <scope>IDENTIFICATION</scope>
</reference>
<dbReference type="Pfam" id="PF07679">
    <property type="entry name" value="I-set"/>
    <property type="match status" value="1"/>
</dbReference>
<dbReference type="SMART" id="SM00408">
    <property type="entry name" value="IGc2"/>
    <property type="match status" value="1"/>
</dbReference>
<feature type="domain" description="Ig-like" evidence="3">
    <location>
        <begin position="329"/>
        <end position="417"/>
    </location>
</feature>
<dbReference type="InterPro" id="IPR036116">
    <property type="entry name" value="FN3_sf"/>
</dbReference>
<dbReference type="Gene3D" id="2.60.40.10">
    <property type="entry name" value="Immunoglobulins"/>
    <property type="match status" value="5"/>
</dbReference>
<accession>A0A183D3Q1</accession>
<dbReference type="PANTHER" id="PTHR14340:SF9">
    <property type="entry name" value="FIBRONECTIN TYPE-III DOMAIN-CONTAINING PROTEIN"/>
    <property type="match status" value="1"/>
</dbReference>
<dbReference type="SMART" id="SM00409">
    <property type="entry name" value="IG"/>
    <property type="match status" value="2"/>
</dbReference>
<dbReference type="GO" id="GO:0048738">
    <property type="term" value="P:cardiac muscle tissue development"/>
    <property type="evidence" value="ECO:0007669"/>
    <property type="project" value="TreeGrafter"/>
</dbReference>
<dbReference type="PROSITE" id="PS50853">
    <property type="entry name" value="FN3"/>
    <property type="match status" value="3"/>
</dbReference>
<keyword evidence="6" id="KW-1185">Reference proteome</keyword>
<dbReference type="Pfam" id="PF00041">
    <property type="entry name" value="fn3"/>
    <property type="match status" value="3"/>
</dbReference>
<organism evidence="7">
    <name type="scientific">Gongylonema pulchrum</name>
    <dbReference type="NCBI Taxonomy" id="637853"/>
    <lineage>
        <taxon>Eukaryota</taxon>
        <taxon>Metazoa</taxon>
        <taxon>Ecdysozoa</taxon>
        <taxon>Nematoda</taxon>
        <taxon>Chromadorea</taxon>
        <taxon>Rhabditida</taxon>
        <taxon>Spirurina</taxon>
        <taxon>Spiruromorpha</taxon>
        <taxon>Spiruroidea</taxon>
        <taxon>Gongylonematidae</taxon>
        <taxon>Gongylonema</taxon>
    </lineage>
</organism>